<dbReference type="InterPro" id="IPR050090">
    <property type="entry name" value="Tyrosine_recombinase_XerCD"/>
</dbReference>
<dbReference type="Pfam" id="PF00589">
    <property type="entry name" value="Phage_integrase"/>
    <property type="match status" value="1"/>
</dbReference>
<dbReference type="InterPro" id="IPR011010">
    <property type="entry name" value="DNA_brk_join_enz"/>
</dbReference>
<keyword evidence="7" id="KW-1185">Reference proteome</keyword>
<comment type="subcellular location">
    <subcellularLocation>
        <location evidence="1">Cytoplasm</location>
    </subcellularLocation>
</comment>
<feature type="domain" description="Tyr recombinase" evidence="5">
    <location>
        <begin position="141"/>
        <end position="326"/>
    </location>
</feature>
<proteinExistence type="predicted"/>
<evidence type="ECO:0000256" key="3">
    <source>
        <dbReference type="ARBA" id="ARBA00023125"/>
    </source>
</evidence>
<evidence type="ECO:0000313" key="7">
    <source>
        <dbReference type="Proteomes" id="UP000558113"/>
    </source>
</evidence>
<evidence type="ECO:0000256" key="4">
    <source>
        <dbReference type="ARBA" id="ARBA00023172"/>
    </source>
</evidence>
<gene>
    <name evidence="6" type="ORF">GT003_04945</name>
</gene>
<organism evidence="6 7">
    <name type="scientific">Paenibacillus sacheonensis</name>
    <dbReference type="NCBI Taxonomy" id="742054"/>
    <lineage>
        <taxon>Bacteria</taxon>
        <taxon>Bacillati</taxon>
        <taxon>Bacillota</taxon>
        <taxon>Bacilli</taxon>
        <taxon>Bacillales</taxon>
        <taxon>Paenibacillaceae</taxon>
        <taxon>Paenibacillus</taxon>
    </lineage>
</organism>
<dbReference type="EMBL" id="JAAAMU010000002">
    <property type="protein sequence ID" value="NBC68343.1"/>
    <property type="molecule type" value="Genomic_DNA"/>
</dbReference>
<dbReference type="PANTHER" id="PTHR30349">
    <property type="entry name" value="PHAGE INTEGRASE-RELATED"/>
    <property type="match status" value="1"/>
</dbReference>
<dbReference type="InterPro" id="IPR010998">
    <property type="entry name" value="Integrase_recombinase_N"/>
</dbReference>
<keyword evidence="3" id="KW-0238">DNA-binding</keyword>
<dbReference type="GO" id="GO:0005737">
    <property type="term" value="C:cytoplasm"/>
    <property type="evidence" value="ECO:0007669"/>
    <property type="project" value="UniProtKB-SubCell"/>
</dbReference>
<dbReference type="PANTHER" id="PTHR30349:SF77">
    <property type="entry name" value="TYROSINE RECOMBINASE XERC"/>
    <property type="match status" value="1"/>
</dbReference>
<dbReference type="InterPro" id="IPR013762">
    <property type="entry name" value="Integrase-like_cat_sf"/>
</dbReference>
<dbReference type="GO" id="GO:0015074">
    <property type="term" value="P:DNA integration"/>
    <property type="evidence" value="ECO:0007669"/>
    <property type="project" value="UniProtKB-KW"/>
</dbReference>
<dbReference type="PROSITE" id="PS51898">
    <property type="entry name" value="TYR_RECOMBINASE"/>
    <property type="match status" value="1"/>
</dbReference>
<evidence type="ECO:0000313" key="6">
    <source>
        <dbReference type="EMBL" id="NBC68343.1"/>
    </source>
</evidence>
<name>A0A7X5BVF7_9BACL</name>
<evidence type="ECO:0000256" key="1">
    <source>
        <dbReference type="ARBA" id="ARBA00004496"/>
    </source>
</evidence>
<dbReference type="SUPFAM" id="SSF56349">
    <property type="entry name" value="DNA breaking-rejoining enzymes"/>
    <property type="match status" value="1"/>
</dbReference>
<dbReference type="GO" id="GO:0006310">
    <property type="term" value="P:DNA recombination"/>
    <property type="evidence" value="ECO:0007669"/>
    <property type="project" value="UniProtKB-KW"/>
</dbReference>
<evidence type="ECO:0000256" key="2">
    <source>
        <dbReference type="ARBA" id="ARBA00022908"/>
    </source>
</evidence>
<dbReference type="AlphaFoldDB" id="A0A7X5BVF7"/>
<dbReference type="GO" id="GO:0003677">
    <property type="term" value="F:DNA binding"/>
    <property type="evidence" value="ECO:0007669"/>
    <property type="project" value="UniProtKB-KW"/>
</dbReference>
<keyword evidence="4" id="KW-0233">DNA recombination</keyword>
<comment type="caution">
    <text evidence="6">The sequence shown here is derived from an EMBL/GenBank/DDBJ whole genome shotgun (WGS) entry which is preliminary data.</text>
</comment>
<dbReference type="Gene3D" id="1.10.443.10">
    <property type="entry name" value="Intergrase catalytic core"/>
    <property type="match status" value="1"/>
</dbReference>
<accession>A0A7X5BVF7</accession>
<keyword evidence="2" id="KW-0229">DNA integration</keyword>
<dbReference type="Proteomes" id="UP000558113">
    <property type="component" value="Unassembled WGS sequence"/>
</dbReference>
<reference evidence="6 7" key="1">
    <citation type="submission" date="2020-01" db="EMBL/GenBank/DDBJ databases">
        <title>Paenibacillus soybeanensis sp. nov. isolated from the nodules of soybean (Glycine max(L.) Merr).</title>
        <authorList>
            <person name="Wang H."/>
        </authorList>
    </citation>
    <scope>NUCLEOTIDE SEQUENCE [LARGE SCALE GENOMIC DNA]</scope>
    <source>
        <strain evidence="6 7">DSM 23054</strain>
    </source>
</reference>
<evidence type="ECO:0000259" key="5">
    <source>
        <dbReference type="PROSITE" id="PS51898"/>
    </source>
</evidence>
<dbReference type="OrthoDB" id="9801717at2"/>
<protein>
    <submittedName>
        <fullName evidence="6">Tyrosine-type recombinase/integrase</fullName>
    </submittedName>
</protein>
<sequence>MFCALSILVDYIRAAWAGFRHITREVGTFLARHHELDEVYGEQTHAFRIWMKQAGYTDSTQKEYQREVYGYLHALDGLAVDKAAKMNVIAHLVSKQQAAGDRARNRTLSAIRAFYIALIDFELAQRNPALEVKKSKTEKNKKPVYLEEEELVESFSYIDGRYRSRNMAIFLLMSYCGLRVGEVHRLNLGDFKRAKGMIEVFGKGRKWNEIPVPDALLTVLSDVEQERITPYREKEDAFFVSQKGRRLSIRQIQKIAAETFEAFKKQNPKVMDMKLSCHKLRHTFATMLLKNGVDIRVVKELMGHASIETTMIYTHVNDSQKKQAMSTIRIPSQAII</sequence>
<dbReference type="InterPro" id="IPR002104">
    <property type="entry name" value="Integrase_catalytic"/>
</dbReference>
<dbReference type="Gene3D" id="1.10.150.130">
    <property type="match status" value="1"/>
</dbReference>